<evidence type="ECO:0000313" key="2">
    <source>
        <dbReference type="Proteomes" id="UP000234681"/>
    </source>
</evidence>
<accession>A6HQT4</accession>
<evidence type="ECO:0000313" key="1">
    <source>
        <dbReference type="EMBL" id="EDM16488.1"/>
    </source>
</evidence>
<organism evidence="1 2">
    <name type="scientific">Rattus norvegicus</name>
    <name type="common">Rat</name>
    <dbReference type="NCBI Taxonomy" id="10116"/>
    <lineage>
        <taxon>Eukaryota</taxon>
        <taxon>Metazoa</taxon>
        <taxon>Chordata</taxon>
        <taxon>Craniata</taxon>
        <taxon>Vertebrata</taxon>
        <taxon>Euteleostomi</taxon>
        <taxon>Mammalia</taxon>
        <taxon>Eutheria</taxon>
        <taxon>Euarchontoglires</taxon>
        <taxon>Glires</taxon>
        <taxon>Rodentia</taxon>
        <taxon>Myomorpha</taxon>
        <taxon>Muroidea</taxon>
        <taxon>Muridae</taxon>
        <taxon>Murinae</taxon>
        <taxon>Rattus</taxon>
    </lineage>
</organism>
<dbReference type="Proteomes" id="UP000234681">
    <property type="component" value="Chromosome 7"/>
</dbReference>
<name>A6HQT4_RAT</name>
<proteinExistence type="predicted"/>
<reference evidence="1 2" key="1">
    <citation type="submission" date="2005-09" db="EMBL/GenBank/DDBJ databases">
        <authorList>
            <person name="Mural R.J."/>
            <person name="Li P.W."/>
            <person name="Adams M.D."/>
            <person name="Amanatides P.G."/>
            <person name="Baden-Tillson H."/>
            <person name="Barnstead M."/>
            <person name="Chin S.H."/>
            <person name="Dew I."/>
            <person name="Evans C.A."/>
            <person name="Ferriera S."/>
            <person name="Flanigan M."/>
            <person name="Fosler C."/>
            <person name="Glodek A."/>
            <person name="Gu Z."/>
            <person name="Holt R.A."/>
            <person name="Jennings D."/>
            <person name="Kraft C.L."/>
            <person name="Lu F."/>
            <person name="Nguyen T."/>
            <person name="Nusskern D.R."/>
            <person name="Pfannkoch C.M."/>
            <person name="Sitter C."/>
            <person name="Sutton G.G."/>
            <person name="Venter J.C."/>
            <person name="Wang Z."/>
            <person name="Woodage T."/>
            <person name="Zheng X.H."/>
            <person name="Zhong F."/>
        </authorList>
    </citation>
    <scope>NUCLEOTIDE SEQUENCE [LARGE SCALE GENOMIC DNA]</scope>
    <source>
        <strain>BN</strain>
        <strain evidence="2">Sprague-Dawley</strain>
    </source>
</reference>
<dbReference type="EMBL" id="CH473950">
    <property type="protein sequence ID" value="EDM16488.1"/>
    <property type="molecule type" value="Genomic_DNA"/>
</dbReference>
<protein>
    <submittedName>
        <fullName evidence="1">RCG59471</fullName>
    </submittedName>
</protein>
<gene>
    <name evidence="1" type="ORF">rCG_59471</name>
</gene>
<sequence>MTITSCRNSCWSTSTQDKLWDVSTWLCEPGIPAYPKLSAQTSRPHRLALSLLPQHQ</sequence>
<dbReference type="AlphaFoldDB" id="A6HQT4"/>